<dbReference type="RefSeq" id="WP_097079082.1">
    <property type="nucleotide sequence ID" value="NZ_BAABHT010000009.1"/>
</dbReference>
<dbReference type="InterPro" id="IPR020556">
    <property type="entry name" value="Amidase_CS"/>
</dbReference>
<dbReference type="EMBL" id="OANT01000004">
    <property type="protein sequence ID" value="SNX44859.1"/>
    <property type="molecule type" value="Genomic_DNA"/>
</dbReference>
<dbReference type="PANTHER" id="PTHR46310:SF7">
    <property type="entry name" value="AMIDASE 1"/>
    <property type="match status" value="1"/>
</dbReference>
<dbReference type="NCBIfam" id="NF006169">
    <property type="entry name" value="PRK08310.1"/>
    <property type="match status" value="1"/>
</dbReference>
<reference evidence="4" key="1">
    <citation type="submission" date="2016-09" db="EMBL/GenBank/DDBJ databases">
        <authorList>
            <person name="Varghese N."/>
            <person name="Submissions S."/>
        </authorList>
    </citation>
    <scope>NUCLEOTIDE SEQUENCE [LARGE SCALE GENOMIC DNA]</scope>
    <source>
        <strain evidence="4">ANC 4466</strain>
    </source>
</reference>
<evidence type="ECO:0000259" key="2">
    <source>
        <dbReference type="Pfam" id="PF01425"/>
    </source>
</evidence>
<evidence type="ECO:0000256" key="1">
    <source>
        <dbReference type="SAM" id="SignalP"/>
    </source>
</evidence>
<keyword evidence="1" id="KW-0732">Signal</keyword>
<accession>A0A240E9H1</accession>
<dbReference type="Pfam" id="PF01425">
    <property type="entry name" value="Amidase"/>
    <property type="match status" value="1"/>
</dbReference>
<gene>
    <name evidence="3" type="ORF">SAMN05421731_104218</name>
</gene>
<keyword evidence="4" id="KW-1185">Reference proteome</keyword>
<dbReference type="PANTHER" id="PTHR46310">
    <property type="entry name" value="AMIDASE 1"/>
    <property type="match status" value="1"/>
</dbReference>
<proteinExistence type="predicted"/>
<evidence type="ECO:0000313" key="3">
    <source>
        <dbReference type="EMBL" id="SNX44859.1"/>
    </source>
</evidence>
<dbReference type="SUPFAM" id="SSF75304">
    <property type="entry name" value="Amidase signature (AS) enzymes"/>
    <property type="match status" value="1"/>
</dbReference>
<feature type="chain" id="PRO_5012896134" evidence="1">
    <location>
        <begin position="27"/>
        <end position="440"/>
    </location>
</feature>
<dbReference type="Proteomes" id="UP000219042">
    <property type="component" value="Unassembled WGS sequence"/>
</dbReference>
<dbReference type="InterPro" id="IPR036928">
    <property type="entry name" value="AS_sf"/>
</dbReference>
<organism evidence="3 4">
    <name type="scientific">Acinetobacter puyangensis</name>
    <dbReference type="NCBI Taxonomy" id="1096779"/>
    <lineage>
        <taxon>Bacteria</taxon>
        <taxon>Pseudomonadati</taxon>
        <taxon>Pseudomonadota</taxon>
        <taxon>Gammaproteobacteria</taxon>
        <taxon>Moraxellales</taxon>
        <taxon>Moraxellaceae</taxon>
        <taxon>Acinetobacter</taxon>
    </lineage>
</organism>
<dbReference type="PROSITE" id="PS00571">
    <property type="entry name" value="AMIDASES"/>
    <property type="match status" value="1"/>
</dbReference>
<protein>
    <submittedName>
        <fullName evidence="3">Amidase</fullName>
    </submittedName>
</protein>
<dbReference type="OrthoDB" id="8872210at2"/>
<dbReference type="AlphaFoldDB" id="A0A240E9H1"/>
<dbReference type="Gene3D" id="3.90.1300.10">
    <property type="entry name" value="Amidase signature (AS) domain"/>
    <property type="match status" value="1"/>
</dbReference>
<feature type="domain" description="Amidase" evidence="2">
    <location>
        <begin position="61"/>
        <end position="427"/>
    </location>
</feature>
<name>A0A240E9H1_9GAMM</name>
<sequence>MNRREFLKKSTLGLVALSALPSIAKAIGTGNIQLNNYNINDVANDPNDPLGAFMNYGKIHLKTTNKGPLHGKTFAIKDNFHLIGYPTGAGNPDWLKTHGIEKSSAPVVNLLLAAGATLVGKTHMDELAWSLMGKNAQYGIPINKNAPNRIPGGSSSGSASAVSGKVVDFALGTDTGGSIRVPASFSGLFGLRPTHGRISLEGVVPLAPSFDTVGWFSRDTTTFETVGHVLFGVERTVKPKKILLADDIWKAAGADVSGAVQYGLDTLQKKLNIPIEHIELGKNDDLKQWGKAFSTIQSSEIWRELGSWVEQNNPQFGPGISDRFKAAKQVKTEQVIEAQKLRLNVTKKLSSLLANGTILIYPTVPGIAPRIDTSEADLNTFRAKMLEMLCPAGFAGLPQMNLPVGILDNCPVGLSVVGAQNTDSQLLALSHLVEVRGQKN</sequence>
<feature type="signal peptide" evidence="1">
    <location>
        <begin position="1"/>
        <end position="26"/>
    </location>
</feature>
<dbReference type="InterPro" id="IPR023631">
    <property type="entry name" value="Amidase_dom"/>
</dbReference>
<evidence type="ECO:0000313" key="4">
    <source>
        <dbReference type="Proteomes" id="UP000219042"/>
    </source>
</evidence>